<dbReference type="RefSeq" id="WP_241036692.1">
    <property type="nucleotide sequence ID" value="NZ_BAAAJF010000039.1"/>
</dbReference>
<comment type="subunit">
    <text evidence="3">UreD, UreF and UreG form a complex that acts as a GTP-hydrolysis-dependent molecular chaperone, activating the urease apoprotein by helping to assemble the nickel containing metallocenter of UreC. The UreE protein probably delivers the nickel.</text>
</comment>
<keyword evidence="2 3" id="KW-0143">Chaperone</keyword>
<organism evidence="4 5">
    <name type="scientific">Pseudonocardia alaniniphila</name>
    <dbReference type="NCBI Taxonomy" id="75291"/>
    <lineage>
        <taxon>Bacteria</taxon>
        <taxon>Bacillati</taxon>
        <taxon>Actinomycetota</taxon>
        <taxon>Actinomycetes</taxon>
        <taxon>Pseudonocardiales</taxon>
        <taxon>Pseudonocardiaceae</taxon>
        <taxon>Pseudonocardia</taxon>
    </lineage>
</organism>
<gene>
    <name evidence="3" type="primary">ureD</name>
    <name evidence="4" type="ORF">MMF94_13355</name>
</gene>
<reference evidence="4 5" key="1">
    <citation type="submission" date="2022-03" db="EMBL/GenBank/DDBJ databases">
        <title>Pseudonocardia alaer sp. nov., a novel actinomycete isolated from reed forest soil.</title>
        <authorList>
            <person name="Wang L."/>
        </authorList>
    </citation>
    <scope>NUCLEOTIDE SEQUENCE [LARGE SCALE GENOMIC DNA]</scope>
    <source>
        <strain evidence="4 5">Y-16303</strain>
    </source>
</reference>
<comment type="function">
    <text evidence="3">Required for maturation of urease via the functional incorporation of the urease nickel metallocenter.</text>
</comment>
<proteinExistence type="inferred from homology"/>
<sequence length="276" mass="28365">MLARARIVVEKDGDRSVIRDLQSQPPLTLLPRRGAAAARSPAATVHMVGSATTPLGGDDVGLEVVVGPGADLVLTGVAATVALPGQGAGASSRLVVRLRIGDGAGVQYLPEPTVVTRRADHRTELHAELGAGARMRCREVLVAGRSGEASGRFRGLTRVVDAAAGRPLLVQEQELGDPDLHASAAHLAERRVLATEVLVWGEDPHPGLAGPWWSLTPLACRGSLATSVGPDAVTAQRGLAIAIAGHPGWAGAMVTALVPAAPERSGSLDQAAGRSW</sequence>
<dbReference type="InterPro" id="IPR002669">
    <property type="entry name" value="UreD"/>
</dbReference>
<keyword evidence="3" id="KW-0996">Nickel insertion</keyword>
<evidence type="ECO:0000313" key="5">
    <source>
        <dbReference type="Proteomes" id="UP001299970"/>
    </source>
</evidence>
<dbReference type="Pfam" id="PF01774">
    <property type="entry name" value="UreD"/>
    <property type="match status" value="1"/>
</dbReference>
<accession>A0ABS9TDN8</accession>
<comment type="subcellular location">
    <subcellularLocation>
        <location evidence="3">Cytoplasm</location>
    </subcellularLocation>
</comment>
<dbReference type="Proteomes" id="UP001299970">
    <property type="component" value="Unassembled WGS sequence"/>
</dbReference>
<dbReference type="PANTHER" id="PTHR33643">
    <property type="entry name" value="UREASE ACCESSORY PROTEIN D"/>
    <property type="match status" value="1"/>
</dbReference>
<evidence type="ECO:0000256" key="3">
    <source>
        <dbReference type="HAMAP-Rule" id="MF_01384"/>
    </source>
</evidence>
<evidence type="ECO:0000256" key="1">
    <source>
        <dbReference type="ARBA" id="ARBA00007177"/>
    </source>
</evidence>
<evidence type="ECO:0000256" key="2">
    <source>
        <dbReference type="ARBA" id="ARBA00023186"/>
    </source>
</evidence>
<dbReference type="HAMAP" id="MF_01384">
    <property type="entry name" value="UreD"/>
    <property type="match status" value="1"/>
</dbReference>
<name>A0ABS9TDN8_9PSEU</name>
<dbReference type="PANTHER" id="PTHR33643:SF1">
    <property type="entry name" value="UREASE ACCESSORY PROTEIN D"/>
    <property type="match status" value="1"/>
</dbReference>
<comment type="caution">
    <text evidence="4">The sequence shown here is derived from an EMBL/GenBank/DDBJ whole genome shotgun (WGS) entry which is preliminary data.</text>
</comment>
<protein>
    <recommendedName>
        <fullName evidence="3">Urease accessory protein UreD</fullName>
    </recommendedName>
</protein>
<dbReference type="EMBL" id="JAKXMK010000010">
    <property type="protein sequence ID" value="MCH6166670.1"/>
    <property type="molecule type" value="Genomic_DNA"/>
</dbReference>
<keyword evidence="5" id="KW-1185">Reference proteome</keyword>
<comment type="similarity">
    <text evidence="1 3">Belongs to the UreD family.</text>
</comment>
<keyword evidence="3" id="KW-0963">Cytoplasm</keyword>
<evidence type="ECO:0000313" key="4">
    <source>
        <dbReference type="EMBL" id="MCH6166670.1"/>
    </source>
</evidence>